<keyword evidence="1" id="KW-0472">Membrane</keyword>
<evidence type="ECO:0000313" key="2">
    <source>
        <dbReference type="EMBL" id="MBX7501070.1"/>
    </source>
</evidence>
<reference evidence="2 3" key="1">
    <citation type="submission" date="2021-08" db="EMBL/GenBank/DDBJ databases">
        <title>Comparative Genomics Analysis of the Genus Qipengyuania Reveals Extensive Genetic Diversity and Metabolic Versatility, Including the Description of Fifteen Novel Species.</title>
        <authorList>
            <person name="Liu Y."/>
        </authorList>
    </citation>
    <scope>NUCLEOTIDE SEQUENCE [LARGE SCALE GENOMIC DNA]</scope>
    <source>
        <strain evidence="2 3">YG27</strain>
    </source>
</reference>
<dbReference type="PANTHER" id="PTHR35519">
    <property type="entry name" value="MEMBRANE PROTEINS"/>
    <property type="match status" value="1"/>
</dbReference>
<sequence length="142" mass="15732">MENPDRPRVRPLPMGIELPTGTDPVSIRKRIEAMEYVLERSLVVPGTKFPIGLDTIIGFVPVLGDFIAAGLAAFIVWEAKNLGLPRWKLWRMLGNVAIDSAVGAVPIVGDAFDMVYRSNTKNLRIVKAHLDKHHPHTMVIEG</sequence>
<dbReference type="EMBL" id="JAIGNU010000001">
    <property type="protein sequence ID" value="MBX7501070.1"/>
    <property type="molecule type" value="Genomic_DNA"/>
</dbReference>
<evidence type="ECO:0000256" key="1">
    <source>
        <dbReference type="SAM" id="Phobius"/>
    </source>
</evidence>
<keyword evidence="1" id="KW-0812">Transmembrane</keyword>
<keyword evidence="3" id="KW-1185">Reference proteome</keyword>
<protein>
    <submittedName>
        <fullName evidence="2">DUF4112 domain-containing protein</fullName>
    </submittedName>
</protein>
<dbReference type="PANTHER" id="PTHR35519:SF2">
    <property type="entry name" value="PH DOMAIN PROTEIN"/>
    <property type="match status" value="1"/>
</dbReference>
<proteinExistence type="predicted"/>
<dbReference type="InterPro" id="IPR025187">
    <property type="entry name" value="DUF4112"/>
</dbReference>
<name>A0ABS7JTT1_9SPHN</name>
<dbReference type="Proteomes" id="UP000782554">
    <property type="component" value="Unassembled WGS sequence"/>
</dbReference>
<keyword evidence="1" id="KW-1133">Transmembrane helix</keyword>
<organism evidence="2 3">
    <name type="scientific">Qipengyuania mesophila</name>
    <dbReference type="NCBI Taxonomy" id="2867246"/>
    <lineage>
        <taxon>Bacteria</taxon>
        <taxon>Pseudomonadati</taxon>
        <taxon>Pseudomonadota</taxon>
        <taxon>Alphaproteobacteria</taxon>
        <taxon>Sphingomonadales</taxon>
        <taxon>Erythrobacteraceae</taxon>
        <taxon>Qipengyuania</taxon>
    </lineage>
</organism>
<feature type="transmembrane region" description="Helical" evidence="1">
    <location>
        <begin position="56"/>
        <end position="77"/>
    </location>
</feature>
<comment type="caution">
    <text evidence="2">The sequence shown here is derived from an EMBL/GenBank/DDBJ whole genome shotgun (WGS) entry which is preliminary data.</text>
</comment>
<evidence type="ECO:0000313" key="3">
    <source>
        <dbReference type="Proteomes" id="UP000782554"/>
    </source>
</evidence>
<dbReference type="Pfam" id="PF13430">
    <property type="entry name" value="DUF4112"/>
    <property type="match status" value="1"/>
</dbReference>
<gene>
    <name evidence="2" type="ORF">K3181_06420</name>
</gene>
<accession>A0ABS7JTT1</accession>